<feature type="transmembrane region" description="Helical" evidence="7">
    <location>
        <begin position="488"/>
        <end position="512"/>
    </location>
</feature>
<evidence type="ECO:0000256" key="7">
    <source>
        <dbReference type="SAM" id="Phobius"/>
    </source>
</evidence>
<evidence type="ECO:0000256" key="5">
    <source>
        <dbReference type="ARBA" id="ARBA00023136"/>
    </source>
</evidence>
<feature type="transmembrane region" description="Helical" evidence="7">
    <location>
        <begin position="20"/>
        <end position="40"/>
    </location>
</feature>
<evidence type="ECO:0000259" key="9">
    <source>
        <dbReference type="Pfam" id="PF13807"/>
    </source>
</evidence>
<dbReference type="Proteomes" id="UP000601990">
    <property type="component" value="Unassembled WGS sequence"/>
</dbReference>
<keyword evidence="11" id="KW-1185">Reference proteome</keyword>
<dbReference type="PANTHER" id="PTHR32309">
    <property type="entry name" value="TYROSINE-PROTEIN KINASE"/>
    <property type="match status" value="1"/>
</dbReference>
<keyword evidence="2" id="KW-1003">Cell membrane</keyword>
<sequence>MEELFSQIAGYVRGMWRFRWWGLAFAWIAGITGGFVIYSMPDRYESTARIYVDTQSVLRPLMSGLAVQPNINQQIAILSRTLITRPNVEKLITMADLDLGARTPAEREALIAELTGGLQIRSAGRDNLFTLAYQDAHPDRAQRIVQALVSLFVESGLVGKRQDSTSARRFIDEQIAGYEQKLGEAENRLKDFRLRNMALLGDGRRDYVSQMTELSTQLRQAELELKEAENSRDSLKRQLVGEDPVLLAQPPNPLSVALPEIDGRIDALKKNLDGLLLRYTDEHPDIVGARRVIAQLEEQKQKEVEAMQKADTGAPWAPNANPVVQQMKISLAEAEARVASLGARVGEFGSRLAQLQSSAELLPKIEAEQTQLNRDYEVHKRNYEALVARRESANMSVEMTTQGGVTEFRVIDPPSLPNKPAAPNRALLMPLAGLIGLAAGIALAFLLSQLRPAFDNVRSLREVTGLPVLGAVSLVADPVLQKRRRRGLMAFGGGVAGFVVVVAGMTAMVQLLQG</sequence>
<evidence type="ECO:0000313" key="11">
    <source>
        <dbReference type="Proteomes" id="UP000601990"/>
    </source>
</evidence>
<dbReference type="NCBIfam" id="TIGR03007">
    <property type="entry name" value="pepcterm_ChnLen"/>
    <property type="match status" value="1"/>
</dbReference>
<feature type="transmembrane region" description="Helical" evidence="7">
    <location>
        <begin position="426"/>
        <end position="447"/>
    </location>
</feature>
<evidence type="ECO:0000256" key="1">
    <source>
        <dbReference type="ARBA" id="ARBA00004651"/>
    </source>
</evidence>
<reference evidence="10" key="1">
    <citation type="submission" date="2019-12" db="EMBL/GenBank/DDBJ databases">
        <title>Comparative genomics gives insights into the taxonomy of the Azoarcus-Aromatoleum group and reveals separate origins of nif in the plant-associated Azoarcus and non-plant-associated Aromatoleum sub-groups.</title>
        <authorList>
            <person name="Lafos M."/>
            <person name="Maluk M."/>
            <person name="Batista M."/>
            <person name="Junghare M."/>
            <person name="Carmona M."/>
            <person name="Faoro H."/>
            <person name="Cruz L.M."/>
            <person name="Battistoni F."/>
            <person name="De Souza E."/>
            <person name="Pedrosa F."/>
            <person name="Chen W.-M."/>
            <person name="Poole P.S."/>
            <person name="Dixon R.A."/>
            <person name="James E.K."/>
        </authorList>
    </citation>
    <scope>NUCLEOTIDE SEQUENCE</scope>
    <source>
        <strain evidence="10">U120</strain>
    </source>
</reference>
<keyword evidence="3 7" id="KW-0812">Transmembrane</keyword>
<gene>
    <name evidence="10" type="ORF">GO608_09485</name>
</gene>
<keyword evidence="6" id="KW-0175">Coiled coil</keyword>
<keyword evidence="5 7" id="KW-0472">Membrane</keyword>
<feature type="domain" description="Tyrosine-protein kinase G-rich" evidence="9">
    <location>
        <begin position="366"/>
        <end position="446"/>
    </location>
</feature>
<proteinExistence type="predicted"/>
<protein>
    <submittedName>
        <fullName evidence="10">Chain length-determining protein</fullName>
    </submittedName>
</protein>
<feature type="coiled-coil region" evidence="6">
    <location>
        <begin position="168"/>
        <end position="238"/>
    </location>
</feature>
<dbReference type="Pfam" id="PF13807">
    <property type="entry name" value="GNVR"/>
    <property type="match status" value="1"/>
</dbReference>
<accession>A0ABX1N2Q5</accession>
<dbReference type="EMBL" id="WTVH01000015">
    <property type="protein sequence ID" value="NMF93557.1"/>
    <property type="molecule type" value="Genomic_DNA"/>
</dbReference>
<dbReference type="Pfam" id="PF02706">
    <property type="entry name" value="Wzz"/>
    <property type="match status" value="1"/>
</dbReference>
<organism evidence="10 11">
    <name type="scientific">Aromatoleum buckelii</name>
    <dbReference type="NCBI Taxonomy" id="200254"/>
    <lineage>
        <taxon>Bacteria</taxon>
        <taxon>Pseudomonadati</taxon>
        <taxon>Pseudomonadota</taxon>
        <taxon>Betaproteobacteria</taxon>
        <taxon>Rhodocyclales</taxon>
        <taxon>Rhodocyclaceae</taxon>
        <taxon>Aromatoleum</taxon>
    </lineage>
</organism>
<evidence type="ECO:0000313" key="10">
    <source>
        <dbReference type="EMBL" id="NMF93557.1"/>
    </source>
</evidence>
<dbReference type="PANTHER" id="PTHR32309:SF13">
    <property type="entry name" value="FERRIC ENTEROBACTIN TRANSPORT PROTEIN FEPE"/>
    <property type="match status" value="1"/>
</dbReference>
<dbReference type="InterPro" id="IPR032807">
    <property type="entry name" value="GNVR"/>
</dbReference>
<dbReference type="RefSeq" id="WP_169198823.1">
    <property type="nucleotide sequence ID" value="NZ_WTVH02000009.1"/>
</dbReference>
<dbReference type="InterPro" id="IPR050445">
    <property type="entry name" value="Bact_polysacc_biosynth/exp"/>
</dbReference>
<feature type="coiled-coil region" evidence="6">
    <location>
        <begin position="286"/>
        <end position="344"/>
    </location>
</feature>
<feature type="domain" description="Polysaccharide chain length determinant N-terminal" evidence="8">
    <location>
        <begin position="11"/>
        <end position="84"/>
    </location>
</feature>
<comment type="caution">
    <text evidence="10">The sequence shown here is derived from an EMBL/GenBank/DDBJ whole genome shotgun (WGS) entry which is preliminary data.</text>
</comment>
<evidence type="ECO:0000259" key="8">
    <source>
        <dbReference type="Pfam" id="PF02706"/>
    </source>
</evidence>
<comment type="subcellular location">
    <subcellularLocation>
        <location evidence="1">Cell membrane</location>
        <topology evidence="1">Multi-pass membrane protein</topology>
    </subcellularLocation>
</comment>
<evidence type="ECO:0000256" key="2">
    <source>
        <dbReference type="ARBA" id="ARBA00022475"/>
    </source>
</evidence>
<evidence type="ECO:0000256" key="6">
    <source>
        <dbReference type="SAM" id="Coils"/>
    </source>
</evidence>
<name>A0ABX1N2Q5_9RHOO</name>
<dbReference type="InterPro" id="IPR014345">
    <property type="entry name" value="XrtA_polysacc_chain"/>
</dbReference>
<keyword evidence="4 7" id="KW-1133">Transmembrane helix</keyword>
<evidence type="ECO:0000256" key="3">
    <source>
        <dbReference type="ARBA" id="ARBA00022692"/>
    </source>
</evidence>
<evidence type="ECO:0000256" key="4">
    <source>
        <dbReference type="ARBA" id="ARBA00022989"/>
    </source>
</evidence>
<dbReference type="InterPro" id="IPR003856">
    <property type="entry name" value="LPS_length_determ_N"/>
</dbReference>